<feature type="domain" description="Carbohydrate kinase PfkB" evidence="5">
    <location>
        <begin position="5"/>
        <end position="293"/>
    </location>
</feature>
<reference evidence="6 7" key="1">
    <citation type="submission" date="2021-03" db="EMBL/GenBank/DDBJ databases">
        <title>Sequencing the genomes of 1000 actinobacteria strains.</title>
        <authorList>
            <person name="Klenk H.-P."/>
        </authorList>
    </citation>
    <scope>NUCLEOTIDE SEQUENCE [LARGE SCALE GENOMIC DNA]</scope>
    <source>
        <strain evidence="6 7">DSM 45510</strain>
    </source>
</reference>
<evidence type="ECO:0000256" key="1">
    <source>
        <dbReference type="ARBA" id="ARBA00010688"/>
    </source>
</evidence>
<dbReference type="RefSeq" id="WP_209667267.1">
    <property type="nucleotide sequence ID" value="NZ_JAGGMS010000001.1"/>
</dbReference>
<dbReference type="PRINTS" id="PR00990">
    <property type="entry name" value="RIBOKINASE"/>
</dbReference>
<name>A0ABS4PXR7_9PSEU</name>
<dbReference type="InterPro" id="IPR002173">
    <property type="entry name" value="Carboh/pur_kinase_PfkB_CS"/>
</dbReference>
<keyword evidence="7" id="KW-1185">Reference proteome</keyword>
<sequence length="311" mass="31424">MGVSEVAVAGQIARDLVLELPELPPAGTAAAVRHRQETLGGKGANIAVSLAQLGASVSLIGVVGDDGVADSILDRARADGIDTTPVIHRPGVETGLIVELLTEGGRWRYLEHLPPQVLLTEADIAAAAPALTGASSVVLQLQQPIDAVLAAARTAKNAGARVVLDGTPADDPRGRELLPLADVLRLDQHEGELLTGYRLDSADAALRAGRELLRQGPSLVALAAGEDGNVFAWGDEHVVLPLTGGDPVDTTGGGDALVAALTFALTRGASPPRAAALAVAASGATVARAGGRPDLAAGALAPHLAELNTRG</sequence>
<evidence type="ECO:0000313" key="6">
    <source>
        <dbReference type="EMBL" id="MBP2184218.1"/>
    </source>
</evidence>
<dbReference type="Pfam" id="PF00294">
    <property type="entry name" value="PfkB"/>
    <property type="match status" value="1"/>
</dbReference>
<organism evidence="6 7">
    <name type="scientific">Amycolatopsis magusensis</name>
    <dbReference type="NCBI Taxonomy" id="882444"/>
    <lineage>
        <taxon>Bacteria</taxon>
        <taxon>Bacillati</taxon>
        <taxon>Actinomycetota</taxon>
        <taxon>Actinomycetes</taxon>
        <taxon>Pseudonocardiales</taxon>
        <taxon>Pseudonocardiaceae</taxon>
        <taxon>Amycolatopsis</taxon>
    </lineage>
</organism>
<evidence type="ECO:0000256" key="4">
    <source>
        <dbReference type="RuleBase" id="RU003704"/>
    </source>
</evidence>
<dbReference type="PANTHER" id="PTHR10584">
    <property type="entry name" value="SUGAR KINASE"/>
    <property type="match status" value="1"/>
</dbReference>
<evidence type="ECO:0000313" key="7">
    <source>
        <dbReference type="Proteomes" id="UP000741013"/>
    </source>
</evidence>
<dbReference type="EC" id="2.7.1.15" evidence="6"/>
<keyword evidence="2 4" id="KW-0808">Transferase</keyword>
<dbReference type="SUPFAM" id="SSF53613">
    <property type="entry name" value="Ribokinase-like"/>
    <property type="match status" value="1"/>
</dbReference>
<dbReference type="InterPro" id="IPR029056">
    <property type="entry name" value="Ribokinase-like"/>
</dbReference>
<keyword evidence="3 4" id="KW-0418">Kinase</keyword>
<dbReference type="PROSITE" id="PS00583">
    <property type="entry name" value="PFKB_KINASES_1"/>
    <property type="match status" value="1"/>
</dbReference>
<dbReference type="PROSITE" id="PS00584">
    <property type="entry name" value="PFKB_KINASES_2"/>
    <property type="match status" value="1"/>
</dbReference>
<proteinExistence type="inferred from homology"/>
<dbReference type="GO" id="GO:0004747">
    <property type="term" value="F:ribokinase activity"/>
    <property type="evidence" value="ECO:0007669"/>
    <property type="project" value="UniProtKB-EC"/>
</dbReference>
<comment type="caution">
    <text evidence="6">The sequence shown here is derived from an EMBL/GenBank/DDBJ whole genome shotgun (WGS) entry which is preliminary data.</text>
</comment>
<evidence type="ECO:0000256" key="3">
    <source>
        <dbReference type="ARBA" id="ARBA00022777"/>
    </source>
</evidence>
<dbReference type="Proteomes" id="UP000741013">
    <property type="component" value="Unassembled WGS sequence"/>
</dbReference>
<evidence type="ECO:0000256" key="2">
    <source>
        <dbReference type="ARBA" id="ARBA00022679"/>
    </source>
</evidence>
<dbReference type="InterPro" id="IPR011611">
    <property type="entry name" value="PfkB_dom"/>
</dbReference>
<dbReference type="PANTHER" id="PTHR10584:SF166">
    <property type="entry name" value="RIBOKINASE"/>
    <property type="match status" value="1"/>
</dbReference>
<evidence type="ECO:0000259" key="5">
    <source>
        <dbReference type="Pfam" id="PF00294"/>
    </source>
</evidence>
<protein>
    <submittedName>
        <fullName evidence="6">Ribokinase</fullName>
        <ecNumber evidence="6">2.7.1.15</ecNumber>
    </submittedName>
</protein>
<accession>A0ABS4PXR7</accession>
<dbReference type="InterPro" id="IPR002139">
    <property type="entry name" value="Ribo/fructo_kinase"/>
</dbReference>
<gene>
    <name evidence="6" type="ORF">JOM49_005744</name>
</gene>
<comment type="similarity">
    <text evidence="1 4">Belongs to the carbohydrate kinase PfkB family.</text>
</comment>
<dbReference type="EMBL" id="JAGGMS010000001">
    <property type="protein sequence ID" value="MBP2184218.1"/>
    <property type="molecule type" value="Genomic_DNA"/>
</dbReference>
<dbReference type="Gene3D" id="3.40.1190.20">
    <property type="match status" value="1"/>
</dbReference>